<feature type="transmembrane region" description="Helical" evidence="1">
    <location>
        <begin position="38"/>
        <end position="64"/>
    </location>
</feature>
<dbReference type="InterPro" id="IPR050879">
    <property type="entry name" value="Acyltransferase_3"/>
</dbReference>
<feature type="transmembrane region" description="Helical" evidence="1">
    <location>
        <begin position="161"/>
        <end position="179"/>
    </location>
</feature>
<accession>A0A5M6CEE0</accession>
<protein>
    <submittedName>
        <fullName evidence="3">Acyltransferase</fullName>
    </submittedName>
</protein>
<gene>
    <name evidence="3" type="ORF">F0919_13415</name>
</gene>
<dbReference type="AlphaFoldDB" id="A0A5M6CEE0"/>
<feature type="transmembrane region" description="Helical" evidence="1">
    <location>
        <begin position="191"/>
        <end position="208"/>
    </location>
</feature>
<name>A0A5M6CEE0_9BACT</name>
<feature type="transmembrane region" description="Helical" evidence="1">
    <location>
        <begin position="282"/>
        <end position="297"/>
    </location>
</feature>
<keyword evidence="1" id="KW-0812">Transmembrane</keyword>
<dbReference type="Pfam" id="PF01757">
    <property type="entry name" value="Acyl_transf_3"/>
    <property type="match status" value="1"/>
</dbReference>
<feature type="domain" description="Acyltransferase 3" evidence="2">
    <location>
        <begin position="4"/>
        <end position="337"/>
    </location>
</feature>
<evidence type="ECO:0000259" key="2">
    <source>
        <dbReference type="Pfam" id="PF01757"/>
    </source>
</evidence>
<feature type="transmembrane region" description="Helical" evidence="1">
    <location>
        <begin position="215"/>
        <end position="237"/>
    </location>
</feature>
<proteinExistence type="predicted"/>
<evidence type="ECO:0000313" key="3">
    <source>
        <dbReference type="EMBL" id="KAA5533534.1"/>
    </source>
</evidence>
<keyword evidence="3" id="KW-0012">Acyltransferase</keyword>
<dbReference type="GO" id="GO:0000271">
    <property type="term" value="P:polysaccharide biosynthetic process"/>
    <property type="evidence" value="ECO:0007669"/>
    <property type="project" value="TreeGrafter"/>
</dbReference>
<dbReference type="PANTHER" id="PTHR23028">
    <property type="entry name" value="ACETYLTRANSFERASE"/>
    <property type="match status" value="1"/>
</dbReference>
<dbReference type="GO" id="GO:0016747">
    <property type="term" value="F:acyltransferase activity, transferring groups other than amino-acyl groups"/>
    <property type="evidence" value="ECO:0007669"/>
    <property type="project" value="InterPro"/>
</dbReference>
<sequence>MKINSIQYLRAIAAILVVYCHAIDIQKLFGISEQQHFYFLQNFGAIGVDIFFIISGFIISYVSFNMEGKDGGALFLKKRLLRINPSYYLVSILVLLLNYFSKTNYSFPKEQAIKTFTILPIFETGYVFTYPIIVVGWTLAFEWLFYLFFVVLIFLKIRKRAIALVLIISALTLLSFLPGKNIQLTFISNPILWEFCFGVLIAMLYKYCNIGKGIAWLFLATGIFCYLLLIYFGYSGVSEATYILAGRYTWLRVGIWGIPSAILVIGFLYLEKSKAISFNNRTMLFLGDASFAIYLVHPRSLEWLYDTIKKFPALLHFLSMDVFVILLVTLSTLIGIVYYSVVEKRLNKYFTGLLKSKQNSKLQ</sequence>
<dbReference type="EMBL" id="VWSH01000003">
    <property type="protein sequence ID" value="KAA5533534.1"/>
    <property type="molecule type" value="Genomic_DNA"/>
</dbReference>
<evidence type="ECO:0000313" key="4">
    <source>
        <dbReference type="Proteomes" id="UP000323632"/>
    </source>
</evidence>
<keyword evidence="1" id="KW-1133">Transmembrane helix</keyword>
<keyword evidence="1" id="KW-0472">Membrane</keyword>
<feature type="transmembrane region" description="Helical" evidence="1">
    <location>
        <begin position="317"/>
        <end position="341"/>
    </location>
</feature>
<reference evidence="3 4" key="1">
    <citation type="submission" date="2019-09" db="EMBL/GenBank/DDBJ databases">
        <title>Genome sequence and assembly of Taibaiella sp.</title>
        <authorList>
            <person name="Chhetri G."/>
        </authorList>
    </citation>
    <scope>NUCLEOTIDE SEQUENCE [LARGE SCALE GENOMIC DNA]</scope>
    <source>
        <strain evidence="3 4">KVB11</strain>
    </source>
</reference>
<dbReference type="GO" id="GO:0016020">
    <property type="term" value="C:membrane"/>
    <property type="evidence" value="ECO:0007669"/>
    <property type="project" value="TreeGrafter"/>
</dbReference>
<dbReference type="Proteomes" id="UP000323632">
    <property type="component" value="Unassembled WGS sequence"/>
</dbReference>
<organism evidence="3 4">
    <name type="scientific">Taibaiella lutea</name>
    <dbReference type="NCBI Taxonomy" id="2608001"/>
    <lineage>
        <taxon>Bacteria</taxon>
        <taxon>Pseudomonadati</taxon>
        <taxon>Bacteroidota</taxon>
        <taxon>Chitinophagia</taxon>
        <taxon>Chitinophagales</taxon>
        <taxon>Chitinophagaceae</taxon>
        <taxon>Taibaiella</taxon>
    </lineage>
</organism>
<dbReference type="RefSeq" id="WP_150033281.1">
    <property type="nucleotide sequence ID" value="NZ_VWSH01000003.1"/>
</dbReference>
<feature type="transmembrane region" description="Helical" evidence="1">
    <location>
        <begin position="85"/>
        <end position="101"/>
    </location>
</feature>
<comment type="caution">
    <text evidence="3">The sequence shown here is derived from an EMBL/GenBank/DDBJ whole genome shotgun (WGS) entry which is preliminary data.</text>
</comment>
<dbReference type="PANTHER" id="PTHR23028:SF131">
    <property type="entry name" value="BLR2367 PROTEIN"/>
    <property type="match status" value="1"/>
</dbReference>
<keyword evidence="3" id="KW-0808">Transferase</keyword>
<feature type="transmembrane region" description="Helical" evidence="1">
    <location>
        <begin position="249"/>
        <end position="270"/>
    </location>
</feature>
<keyword evidence="4" id="KW-1185">Reference proteome</keyword>
<feature type="transmembrane region" description="Helical" evidence="1">
    <location>
        <begin position="128"/>
        <end position="154"/>
    </location>
</feature>
<dbReference type="InterPro" id="IPR002656">
    <property type="entry name" value="Acyl_transf_3_dom"/>
</dbReference>
<evidence type="ECO:0000256" key="1">
    <source>
        <dbReference type="SAM" id="Phobius"/>
    </source>
</evidence>